<sequence length="156" mass="16688">MAASSAGPAQALYYSRARASMVPRILGLAFIAFGTLFIILSIVQQRIDFLLVPLITFPVGSLVAFMSVTVKVDEHRVVIVFCDVFKRTLSRADIAAVTTDNAAGPSGYGLRYMGPGMVGYLVGGPEINIEMKSGKTVIASTGEPEMLIRVLTESNN</sequence>
<gene>
    <name evidence="2" type="ORF">ABIE37_002497</name>
</gene>
<keyword evidence="1" id="KW-0472">Membrane</keyword>
<dbReference type="EMBL" id="JBEPSN010000006">
    <property type="protein sequence ID" value="MET4540709.1"/>
    <property type="molecule type" value="Genomic_DNA"/>
</dbReference>
<feature type="transmembrane region" description="Helical" evidence="1">
    <location>
        <begin position="49"/>
        <end position="70"/>
    </location>
</feature>
<keyword evidence="3" id="KW-1185">Reference proteome</keyword>
<keyword evidence="1" id="KW-0812">Transmembrane</keyword>
<accession>A0ABV2P7G2</accession>
<evidence type="ECO:0000313" key="3">
    <source>
        <dbReference type="Proteomes" id="UP001549307"/>
    </source>
</evidence>
<name>A0ABV2P7G2_9MICC</name>
<comment type="caution">
    <text evidence="2">The sequence shown here is derived from an EMBL/GenBank/DDBJ whole genome shotgun (WGS) entry which is preliminary data.</text>
</comment>
<dbReference type="Proteomes" id="UP001549307">
    <property type="component" value="Unassembled WGS sequence"/>
</dbReference>
<dbReference type="RefSeq" id="WP_354229977.1">
    <property type="nucleotide sequence ID" value="NZ_JBEPSN010000006.1"/>
</dbReference>
<proteinExistence type="predicted"/>
<organism evidence="2 3">
    <name type="scientific">Arthrobacter bambusae</name>
    <dbReference type="NCBI Taxonomy" id="1338426"/>
    <lineage>
        <taxon>Bacteria</taxon>
        <taxon>Bacillati</taxon>
        <taxon>Actinomycetota</taxon>
        <taxon>Actinomycetes</taxon>
        <taxon>Micrococcales</taxon>
        <taxon>Micrococcaceae</taxon>
        <taxon>Arthrobacter</taxon>
    </lineage>
</organism>
<dbReference type="GeneID" id="92753433"/>
<protein>
    <recommendedName>
        <fullName evidence="4">DUF304 domain-containing protein</fullName>
    </recommendedName>
</protein>
<evidence type="ECO:0000256" key="1">
    <source>
        <dbReference type="SAM" id="Phobius"/>
    </source>
</evidence>
<evidence type="ECO:0000313" key="2">
    <source>
        <dbReference type="EMBL" id="MET4540709.1"/>
    </source>
</evidence>
<evidence type="ECO:0008006" key="4">
    <source>
        <dbReference type="Google" id="ProtNLM"/>
    </source>
</evidence>
<feature type="transmembrane region" description="Helical" evidence="1">
    <location>
        <begin position="25"/>
        <end position="43"/>
    </location>
</feature>
<keyword evidence="1" id="KW-1133">Transmembrane helix</keyword>
<reference evidence="2 3" key="1">
    <citation type="submission" date="2024-06" db="EMBL/GenBank/DDBJ databases">
        <title>Sorghum-associated microbial communities from plants grown in Nebraska, USA.</title>
        <authorList>
            <person name="Schachtman D."/>
        </authorList>
    </citation>
    <scope>NUCLEOTIDE SEQUENCE [LARGE SCALE GENOMIC DNA]</scope>
    <source>
        <strain evidence="2 3">3552</strain>
    </source>
</reference>